<keyword evidence="2" id="KW-1185">Reference proteome</keyword>
<organism evidence="1 2">
    <name type="scientific">Streptomyces melanogenes</name>
    <dbReference type="NCBI Taxonomy" id="67326"/>
    <lineage>
        <taxon>Bacteria</taxon>
        <taxon>Bacillati</taxon>
        <taxon>Actinomycetota</taxon>
        <taxon>Actinomycetes</taxon>
        <taxon>Kitasatosporales</taxon>
        <taxon>Streptomycetaceae</taxon>
        <taxon>Streptomyces</taxon>
    </lineage>
</organism>
<dbReference type="InterPro" id="IPR032710">
    <property type="entry name" value="NTF2-like_dom_sf"/>
</dbReference>
<protein>
    <submittedName>
        <fullName evidence="1">DUF4440 domain-containing protein</fullName>
    </submittedName>
</protein>
<evidence type="ECO:0000313" key="1">
    <source>
        <dbReference type="EMBL" id="WUT87885.1"/>
    </source>
</evidence>
<dbReference type="Proteomes" id="UP001432060">
    <property type="component" value="Plasmid unnamed1"/>
</dbReference>
<sequence>MDQSLVDRTLDYLSAGPAGDAAALDAVCDPGFESVRCDGAGRVVTLSRAEFMARVRVPRDQGWELVGEISCLATSEYDGLGMVVVRRVQRGGVPVLCTFVWRREKGEWTTLLREFTFVLDRGQHLT</sequence>
<keyword evidence="1" id="KW-0614">Plasmid</keyword>
<geneLocation type="plasmid" evidence="1 2">
    <name>unnamed1</name>
</geneLocation>
<dbReference type="RefSeq" id="WP_329404867.1">
    <property type="nucleotide sequence ID" value="NZ_CP109020.1"/>
</dbReference>
<proteinExistence type="predicted"/>
<name>A0ABZ1XWB1_9ACTN</name>
<evidence type="ECO:0000313" key="2">
    <source>
        <dbReference type="Proteomes" id="UP001432060"/>
    </source>
</evidence>
<accession>A0ABZ1XWB1</accession>
<dbReference type="EMBL" id="CP109020">
    <property type="protein sequence ID" value="WUT87885.1"/>
    <property type="molecule type" value="Genomic_DNA"/>
</dbReference>
<gene>
    <name evidence="1" type="ORF">OG515_37090</name>
</gene>
<reference evidence="1" key="1">
    <citation type="submission" date="2022-10" db="EMBL/GenBank/DDBJ databases">
        <title>The complete genomes of actinobacterial strains from the NBC collection.</title>
        <authorList>
            <person name="Joergensen T.S."/>
            <person name="Alvarez Arevalo M."/>
            <person name="Sterndorff E.B."/>
            <person name="Faurdal D."/>
            <person name="Vuksanovic O."/>
            <person name="Mourched A.-S."/>
            <person name="Charusanti P."/>
            <person name="Shaw S."/>
            <person name="Blin K."/>
            <person name="Weber T."/>
        </authorList>
    </citation>
    <scope>NUCLEOTIDE SEQUENCE</scope>
    <source>
        <strain evidence="1">NBC_00668</strain>
        <plasmid evidence="1">unnamed1</plasmid>
    </source>
</reference>
<dbReference type="SUPFAM" id="SSF54427">
    <property type="entry name" value="NTF2-like"/>
    <property type="match status" value="1"/>
</dbReference>
<dbReference type="Gene3D" id="3.10.450.50">
    <property type="match status" value="1"/>
</dbReference>